<reference evidence="3 4" key="1">
    <citation type="submission" date="2018-12" db="EMBL/GenBank/DDBJ databases">
        <title>The whole draft genome of Streptomyce luteoverticillatus CGMCC 15060.</title>
        <authorList>
            <person name="Feng Z."/>
            <person name="Chen G."/>
            <person name="Zhang J."/>
            <person name="Zhu H."/>
            <person name="Yu X."/>
            <person name="Zhang W."/>
            <person name="Zhang X."/>
        </authorList>
    </citation>
    <scope>NUCLEOTIDE SEQUENCE [LARGE SCALE GENOMIC DNA]</scope>
    <source>
        <strain evidence="3 4">CGMCC 15060</strain>
    </source>
</reference>
<dbReference type="Gene3D" id="1.50.10.10">
    <property type="match status" value="1"/>
</dbReference>
<feature type="domain" description="Putative glycogen debranching enzyme N-terminal" evidence="2">
    <location>
        <begin position="101"/>
        <end position="273"/>
    </location>
</feature>
<gene>
    <name evidence="3" type="ORF">EKH77_24300</name>
</gene>
<proteinExistence type="predicted"/>
<feature type="region of interest" description="Disordered" evidence="1">
    <location>
        <begin position="1"/>
        <end position="87"/>
    </location>
</feature>
<evidence type="ECO:0000256" key="1">
    <source>
        <dbReference type="SAM" id="MobiDB-lite"/>
    </source>
</evidence>
<dbReference type="InterPro" id="IPR008928">
    <property type="entry name" value="6-hairpin_glycosidase_sf"/>
</dbReference>
<dbReference type="SUPFAM" id="SSF48208">
    <property type="entry name" value="Six-hairpin glycosidases"/>
    <property type="match status" value="1"/>
</dbReference>
<evidence type="ECO:0000313" key="4">
    <source>
        <dbReference type="Proteomes" id="UP000267900"/>
    </source>
</evidence>
<dbReference type="Proteomes" id="UP000267900">
    <property type="component" value="Chromosome"/>
</dbReference>
<name>A0A3Q9FZF5_STRLT</name>
<dbReference type="OrthoDB" id="9759959at2"/>
<dbReference type="GO" id="GO:0005975">
    <property type="term" value="P:carbohydrate metabolic process"/>
    <property type="evidence" value="ECO:0007669"/>
    <property type="project" value="InterPro"/>
</dbReference>
<accession>A0A3Q9FZF5</accession>
<dbReference type="Pfam" id="PF14742">
    <property type="entry name" value="GDE_N_bis"/>
    <property type="match status" value="1"/>
</dbReference>
<organism evidence="3 4">
    <name type="scientific">Streptomyces luteoverticillatus</name>
    <name type="common">Streptoverticillium luteoverticillatus</name>
    <dbReference type="NCBI Taxonomy" id="66425"/>
    <lineage>
        <taxon>Bacteria</taxon>
        <taxon>Bacillati</taxon>
        <taxon>Actinomycetota</taxon>
        <taxon>Actinomycetes</taxon>
        <taxon>Kitasatosporales</taxon>
        <taxon>Streptomycetaceae</taxon>
        <taxon>Streptomyces</taxon>
    </lineage>
</organism>
<dbReference type="InterPro" id="IPR032856">
    <property type="entry name" value="GDE_N_bis"/>
</dbReference>
<feature type="compositionally biased region" description="Basic and acidic residues" evidence="1">
    <location>
        <begin position="35"/>
        <end position="46"/>
    </location>
</feature>
<keyword evidence="4" id="KW-1185">Reference proteome</keyword>
<evidence type="ECO:0000259" key="2">
    <source>
        <dbReference type="Pfam" id="PF14742"/>
    </source>
</evidence>
<sequence>MTPAAVRHRDFGGSGAVHLSGRNRRRRPSSAIRRSTGDRRTPDHESPGSADTVQGIAPKGPSTHTPQLVQRPPEQRRGGGARPQGPQPVHEALICVSLPALAISRAHGQLTGQGLDGFYRSGRRLLGTCRVRIAGVEPMPVQGRMIGADRARFVGTVRTPADAGPDPAVTVERLRDAEGVERIVVRSSAMQELTLPVEVALGTDLAELAAIAAGAAGPEIPADVHASGLRWSAPRLHAVVTADPAPDDVLASAGLLGWEIRLPPGGSRSIELRVRPELPGRPHAAESATHSRGGAAPPWGEAEAEGDDPRVPALLATALGDLRALLVRDPVHPGDAHLAAGIPWRCGQLAPAEALWAARMALPLGVRLAAGTLRTLARTQIAGPGPDTGRIPGALRHSGAHLPPGCTGVEATLLFPVVLAEARRWGLPEQETEALLPAAERCLEWLRAATGDRVYLADPAPGGPYRCEVQAHAHRAASLGADLLEAYGRPGAEGLREWAAALRRRFREDFWSDDPGGGRPVAARTADGRLIPHLGCAAAHLLDTGLLGAGEYGPGLLDRVQTEQLARLLGGPALDSGWGLRSLGAKEPGHNPFGHRGGAVRVHETAVAVAGLMTAGYEKEATGLLRGVLDASESFGHRLPEMYAGDQRTTGGAPLPHPAACRPAAVAAAGAVQLLTAAAGVRPDVPAGGVTVRPPRSAPLGELRFTGLRVAERPFSVRISRLGLGMVEEAAAGLQLGV</sequence>
<protein>
    <submittedName>
        <fullName evidence="3">Glycogen debranching protein</fullName>
    </submittedName>
</protein>
<dbReference type="EMBL" id="CP034587">
    <property type="protein sequence ID" value="AZQ73925.1"/>
    <property type="molecule type" value="Genomic_DNA"/>
</dbReference>
<feature type="region of interest" description="Disordered" evidence="1">
    <location>
        <begin position="280"/>
        <end position="307"/>
    </location>
</feature>
<dbReference type="AlphaFoldDB" id="A0A3Q9FZF5"/>
<dbReference type="InterPro" id="IPR012341">
    <property type="entry name" value="6hp_glycosidase-like_sf"/>
</dbReference>
<evidence type="ECO:0000313" key="3">
    <source>
        <dbReference type="EMBL" id="AZQ73925.1"/>
    </source>
</evidence>